<dbReference type="Pfam" id="PF02367">
    <property type="entry name" value="TsaE"/>
    <property type="match status" value="1"/>
</dbReference>
<evidence type="ECO:0000256" key="6">
    <source>
        <dbReference type="ARBA" id="ARBA00022723"/>
    </source>
</evidence>
<dbReference type="EMBL" id="CABWIE010000036">
    <property type="protein sequence ID" value="VWM04062.1"/>
    <property type="molecule type" value="Genomic_DNA"/>
</dbReference>
<keyword evidence="13" id="KW-1185">Reference proteome</keyword>
<dbReference type="PANTHER" id="PTHR33540:SF2">
    <property type="entry name" value="TRNA THREONYLCARBAMOYLADENOSINE BIOSYNTHESIS PROTEIN TSAE"/>
    <property type="match status" value="1"/>
</dbReference>
<evidence type="ECO:0000313" key="13">
    <source>
        <dbReference type="Proteomes" id="UP000361836"/>
    </source>
</evidence>
<dbReference type="Proteomes" id="UP000361836">
    <property type="component" value="Unassembled WGS sequence"/>
</dbReference>
<protein>
    <recommendedName>
        <fullName evidence="3">tRNA threonylcarbamoyladenosine biosynthesis protein TsaE</fullName>
    </recommendedName>
    <alternativeName>
        <fullName evidence="11">t(6)A37 threonylcarbamoyladenosine biosynthesis protein TsaE</fullName>
    </alternativeName>
</protein>
<dbReference type="PANTHER" id="PTHR33540">
    <property type="entry name" value="TRNA THREONYLCARBAMOYLADENOSINE BIOSYNTHESIS PROTEIN TSAE"/>
    <property type="match status" value="1"/>
</dbReference>
<comment type="subcellular location">
    <subcellularLocation>
        <location evidence="1">Cytoplasm</location>
    </subcellularLocation>
</comment>
<evidence type="ECO:0000256" key="5">
    <source>
        <dbReference type="ARBA" id="ARBA00022694"/>
    </source>
</evidence>
<dbReference type="GO" id="GO:0046872">
    <property type="term" value="F:metal ion binding"/>
    <property type="evidence" value="ECO:0007669"/>
    <property type="project" value="UniProtKB-KW"/>
</dbReference>
<dbReference type="SUPFAM" id="SSF52540">
    <property type="entry name" value="P-loop containing nucleoside triphosphate hydrolases"/>
    <property type="match status" value="1"/>
</dbReference>
<sequence>MSLERLGVGIYKTACSADTEHFGELVAPCLEDGDVLILTGGLGVGKTHFTKGVSRGLGDGHMVTSPTFALMAVHDQGRIPLFHFDLYRLEHAYELEDTGIFDVLGYEGACLLEWGEQFQDELTDEYLSVTLKRDENDSDVRTITLEAHGERAAELSDLIDKAVQDELA</sequence>
<evidence type="ECO:0000256" key="3">
    <source>
        <dbReference type="ARBA" id="ARBA00019010"/>
    </source>
</evidence>
<keyword evidence="5" id="KW-0819">tRNA processing</keyword>
<dbReference type="GO" id="GO:0005737">
    <property type="term" value="C:cytoplasm"/>
    <property type="evidence" value="ECO:0007669"/>
    <property type="project" value="UniProtKB-SubCell"/>
</dbReference>
<comment type="function">
    <text evidence="10">Required for the formation of a threonylcarbamoyl group on adenosine at position 37 (t(6)A37) in tRNAs that read codons beginning with adenine. Is involved in the transfer of the threonylcarbamoyl moiety of threonylcarbamoyl-AMP (TC-AMP) to the N6 group of A37, together with TsaD and TsaB. TsaE seems to play an indirect role in the t(6)A biosynthesis pathway, possibly in regulating the core enzymatic function of TsaD.</text>
</comment>
<gene>
    <name evidence="12" type="primary">tsaE</name>
    <name evidence="12" type="ORF">KCJAJFAP_01404</name>
</gene>
<evidence type="ECO:0000256" key="8">
    <source>
        <dbReference type="ARBA" id="ARBA00022840"/>
    </source>
</evidence>
<evidence type="ECO:0000256" key="10">
    <source>
        <dbReference type="ARBA" id="ARBA00024908"/>
    </source>
</evidence>
<dbReference type="NCBIfam" id="TIGR00150">
    <property type="entry name" value="T6A_YjeE"/>
    <property type="match status" value="1"/>
</dbReference>
<accession>A0A5K1JGJ6</accession>
<evidence type="ECO:0000256" key="11">
    <source>
        <dbReference type="ARBA" id="ARBA00032441"/>
    </source>
</evidence>
<dbReference type="RefSeq" id="WP_117801000.1">
    <property type="nucleotide sequence ID" value="NZ_CAAKNU010000019.1"/>
</dbReference>
<evidence type="ECO:0000313" key="12">
    <source>
        <dbReference type="EMBL" id="VWM04062.1"/>
    </source>
</evidence>
<organism evidence="12 13">
    <name type="scientific">Collinsella aerofaciens</name>
    <dbReference type="NCBI Taxonomy" id="74426"/>
    <lineage>
        <taxon>Bacteria</taxon>
        <taxon>Bacillati</taxon>
        <taxon>Actinomycetota</taxon>
        <taxon>Coriobacteriia</taxon>
        <taxon>Coriobacteriales</taxon>
        <taxon>Coriobacteriaceae</taxon>
        <taxon>Collinsella</taxon>
    </lineage>
</organism>
<dbReference type="Gene3D" id="3.40.50.300">
    <property type="entry name" value="P-loop containing nucleotide triphosphate hydrolases"/>
    <property type="match status" value="1"/>
</dbReference>
<keyword evidence="7" id="KW-0547">Nucleotide-binding</keyword>
<dbReference type="GO" id="GO:0005524">
    <property type="term" value="F:ATP binding"/>
    <property type="evidence" value="ECO:0007669"/>
    <property type="project" value="UniProtKB-KW"/>
</dbReference>
<keyword evidence="9" id="KW-0460">Magnesium</keyword>
<dbReference type="GO" id="GO:0002949">
    <property type="term" value="P:tRNA threonylcarbamoyladenosine modification"/>
    <property type="evidence" value="ECO:0007669"/>
    <property type="project" value="InterPro"/>
</dbReference>
<evidence type="ECO:0000256" key="9">
    <source>
        <dbReference type="ARBA" id="ARBA00022842"/>
    </source>
</evidence>
<evidence type="ECO:0000256" key="7">
    <source>
        <dbReference type="ARBA" id="ARBA00022741"/>
    </source>
</evidence>
<comment type="similarity">
    <text evidence="2">Belongs to the TsaE family.</text>
</comment>
<evidence type="ECO:0000256" key="2">
    <source>
        <dbReference type="ARBA" id="ARBA00007599"/>
    </source>
</evidence>
<keyword evidence="8" id="KW-0067">ATP-binding</keyword>
<dbReference type="InterPro" id="IPR003442">
    <property type="entry name" value="T6A_TsaE"/>
</dbReference>
<name>A0A5K1JGJ6_9ACTN</name>
<keyword evidence="6" id="KW-0479">Metal-binding</keyword>
<dbReference type="AlphaFoldDB" id="A0A5K1JGJ6"/>
<dbReference type="InterPro" id="IPR027417">
    <property type="entry name" value="P-loop_NTPase"/>
</dbReference>
<evidence type="ECO:0000256" key="4">
    <source>
        <dbReference type="ARBA" id="ARBA00022490"/>
    </source>
</evidence>
<evidence type="ECO:0000256" key="1">
    <source>
        <dbReference type="ARBA" id="ARBA00004496"/>
    </source>
</evidence>
<proteinExistence type="inferred from homology"/>
<reference evidence="12 13" key="1">
    <citation type="submission" date="2019-10" db="EMBL/GenBank/DDBJ databases">
        <authorList>
            <person name="Wolf R A."/>
        </authorList>
    </citation>
    <scope>NUCLEOTIDE SEQUENCE [LARGE SCALE GENOMIC DNA]</scope>
    <source>
        <strain evidence="12">Collinsella_aerofaciens_MC2</strain>
    </source>
</reference>
<keyword evidence="4" id="KW-0963">Cytoplasm</keyword>